<protein>
    <submittedName>
        <fullName evidence="7">Bifunctional HORMA domain superfamily/HORMA domain</fullName>
    </submittedName>
</protein>
<accession>A0AAD9PNZ3</accession>
<evidence type="ECO:0000256" key="5">
    <source>
        <dbReference type="ARBA" id="ARBA00023254"/>
    </source>
</evidence>
<reference evidence="7" key="1">
    <citation type="journal article" date="2023" name="Nat. Microbiol.">
        <title>Babesia duncani multi-omics identifies virulence factors and drug targets.</title>
        <authorList>
            <person name="Singh P."/>
            <person name="Lonardi S."/>
            <person name="Liang Q."/>
            <person name="Vydyam P."/>
            <person name="Khabirova E."/>
            <person name="Fang T."/>
            <person name="Gihaz S."/>
            <person name="Thekkiniath J."/>
            <person name="Munshi M."/>
            <person name="Abel S."/>
            <person name="Ciampossin L."/>
            <person name="Batugedara G."/>
            <person name="Gupta M."/>
            <person name="Lu X.M."/>
            <person name="Lenz T."/>
            <person name="Chakravarty S."/>
            <person name="Cornillot E."/>
            <person name="Hu Y."/>
            <person name="Ma W."/>
            <person name="Gonzalez L.M."/>
            <person name="Sanchez S."/>
            <person name="Estrada K."/>
            <person name="Sanchez-Flores A."/>
            <person name="Montero E."/>
            <person name="Harb O.S."/>
            <person name="Le Roch K.G."/>
            <person name="Mamoun C.B."/>
        </authorList>
    </citation>
    <scope>NUCLEOTIDE SEQUENCE</scope>
    <source>
        <strain evidence="7">WA1</strain>
    </source>
</reference>
<gene>
    <name evidence="7" type="ORF">BdWA1_001333</name>
</gene>
<dbReference type="KEGG" id="bdw:94335631"/>
<dbReference type="GO" id="GO:0005634">
    <property type="term" value="C:nucleus"/>
    <property type="evidence" value="ECO:0007669"/>
    <property type="project" value="UniProtKB-SubCell"/>
</dbReference>
<dbReference type="AlphaFoldDB" id="A0AAD9PNZ3"/>
<evidence type="ECO:0000313" key="8">
    <source>
        <dbReference type="Proteomes" id="UP001214638"/>
    </source>
</evidence>
<dbReference type="InterPro" id="IPR051294">
    <property type="entry name" value="HORMA_MeioticProgression"/>
</dbReference>
<keyword evidence="8" id="KW-1185">Reference proteome</keyword>
<comment type="subcellular location">
    <subcellularLocation>
        <location evidence="2">Chromosome</location>
    </subcellularLocation>
    <subcellularLocation>
        <location evidence="1">Nucleus</location>
    </subcellularLocation>
</comment>
<dbReference type="SUPFAM" id="SSF56019">
    <property type="entry name" value="The spindle assembly checkpoint protein mad2"/>
    <property type="match status" value="1"/>
</dbReference>
<dbReference type="PANTHER" id="PTHR48225">
    <property type="entry name" value="HORMA DOMAIN-CONTAINING PROTEIN 1"/>
    <property type="match status" value="1"/>
</dbReference>
<evidence type="ECO:0000259" key="6">
    <source>
        <dbReference type="PROSITE" id="PS50815"/>
    </source>
</evidence>
<dbReference type="GO" id="GO:0051321">
    <property type="term" value="P:meiotic cell cycle"/>
    <property type="evidence" value="ECO:0007669"/>
    <property type="project" value="UniProtKB-KW"/>
</dbReference>
<comment type="caution">
    <text evidence="7">The sequence shown here is derived from an EMBL/GenBank/DDBJ whole genome shotgun (WGS) entry which is preliminary data.</text>
</comment>
<proteinExistence type="predicted"/>
<evidence type="ECO:0000256" key="2">
    <source>
        <dbReference type="ARBA" id="ARBA00004286"/>
    </source>
</evidence>
<dbReference type="GO" id="GO:0005694">
    <property type="term" value="C:chromosome"/>
    <property type="evidence" value="ECO:0007669"/>
    <property type="project" value="UniProtKB-SubCell"/>
</dbReference>
<dbReference type="Gene3D" id="3.30.900.10">
    <property type="entry name" value="HORMA domain"/>
    <property type="match status" value="1"/>
</dbReference>
<evidence type="ECO:0000256" key="1">
    <source>
        <dbReference type="ARBA" id="ARBA00004123"/>
    </source>
</evidence>
<feature type="domain" description="HORMA" evidence="6">
    <location>
        <begin position="8"/>
        <end position="220"/>
    </location>
</feature>
<evidence type="ECO:0000256" key="3">
    <source>
        <dbReference type="ARBA" id="ARBA00022454"/>
    </source>
</evidence>
<keyword evidence="5" id="KW-0469">Meiosis</keyword>
<dbReference type="EMBL" id="JALLKP010000001">
    <property type="protein sequence ID" value="KAK2198322.1"/>
    <property type="molecule type" value="Genomic_DNA"/>
</dbReference>
<organism evidence="7 8">
    <name type="scientific">Babesia duncani</name>
    <dbReference type="NCBI Taxonomy" id="323732"/>
    <lineage>
        <taxon>Eukaryota</taxon>
        <taxon>Sar</taxon>
        <taxon>Alveolata</taxon>
        <taxon>Apicomplexa</taxon>
        <taxon>Aconoidasida</taxon>
        <taxon>Piroplasmida</taxon>
        <taxon>Babesiidae</taxon>
        <taxon>Babesia</taxon>
    </lineage>
</organism>
<sequence>MENGISVMESTNVLKNFVKMGVSAISYLRNLFAEHVFEDATIGGLPLKRLKRSTPESTAILDWIDYGIYDALGKEYLKMLIVSIHDNSNVILESYNFTFQYHNNCEADNNCSLGLSVKSDFGNGGEIHEALSSIHKDDIKTQTITVLRDLVLLTQSLSPLPENRFVSMKLLYYEERVPEEYEPEFFKRATAMDHNLNEQINMEHNVGQLETGFHNMAIQVRSCCYVDESMTTHRTSTRKFDSQPNPTRSI</sequence>
<name>A0AAD9PNZ3_9APIC</name>
<dbReference type="InterPro" id="IPR036570">
    <property type="entry name" value="HORMA_dom_sf"/>
</dbReference>
<evidence type="ECO:0000256" key="4">
    <source>
        <dbReference type="ARBA" id="ARBA00023242"/>
    </source>
</evidence>
<keyword evidence="3" id="KW-0158">Chromosome</keyword>
<dbReference type="RefSeq" id="XP_067805164.1">
    <property type="nucleotide sequence ID" value="XM_067946373.1"/>
</dbReference>
<dbReference type="GeneID" id="94335631"/>
<dbReference type="Pfam" id="PF02301">
    <property type="entry name" value="HORMA"/>
    <property type="match status" value="1"/>
</dbReference>
<dbReference type="PROSITE" id="PS50815">
    <property type="entry name" value="HORMA"/>
    <property type="match status" value="1"/>
</dbReference>
<keyword evidence="4" id="KW-0539">Nucleus</keyword>
<evidence type="ECO:0000313" key="7">
    <source>
        <dbReference type="EMBL" id="KAK2198322.1"/>
    </source>
</evidence>
<dbReference type="InterPro" id="IPR003511">
    <property type="entry name" value="HORMA_dom"/>
</dbReference>
<dbReference type="PANTHER" id="PTHR48225:SF7">
    <property type="entry name" value="MEIOSIS-SPECIFIC PROTEIN HOP1"/>
    <property type="match status" value="1"/>
</dbReference>
<dbReference type="Proteomes" id="UP001214638">
    <property type="component" value="Unassembled WGS sequence"/>
</dbReference>